<dbReference type="EMBL" id="CM046395">
    <property type="protein sequence ID" value="KAI8544019.1"/>
    <property type="molecule type" value="Genomic_DNA"/>
</dbReference>
<sequence length="629" mass="69691">MARRRLRVIDSSSEDDDGGVVQQPQYQQEEHMRHEQEEDDIEVELEEPTLNLETVTLNTPNPNPNPNPSVPVQLEISDDDEEFIDVPENLSPPPPPPPPVTDQSFHSSFASSVSSNSNNFAEDSDFPISGFLARLGLRLRREWLDSCVRGLESSVQGFGSLDLAGKAKLCFEQFLHSDMNFSGAGILPENVHDMHLVDLPGPYVLQVDEIVNLSCPLKGRYQSAPAGLKRCLKLSMTDGVQRVFGMEYRPIKDLEVLAPAGMKVAICNVNIRRGLLMLVPEVFEVLGGVVEDLEAARQRLVQEVNKPPRGKRTRTGVVPPLATRATGAAWPSDSVSAPGHTNTPIPQAAAPPYAAEQGMLHIALKSIESGIYEYFIYIYVYIRVCVCVSYYLDSFYLNVYFCFHPYDVGRASGISTRERTTEGFAIPSRRGNAEPNPTFTSVPDDNEIHMVDPVDQQDILTGDNDMPFTYLSCLWATLAEMTDKSLNVKGKIKCFMTGVKGFQFKHRATFELCVYVDDGSMISEILIDHKVVQSGIGHSPKEVTAALTSSDTKRVSDMRETLKQFQVFLANFEGTMVVQVSENSLTPVAIEMDQGCPTSYAWLLLGRLQSSNTVQPQQPSHLNTINLSP</sequence>
<comment type="caution">
    <text evidence="1">The sequence shown here is derived from an EMBL/GenBank/DDBJ whole genome shotgun (WGS) entry which is preliminary data.</text>
</comment>
<evidence type="ECO:0000313" key="1">
    <source>
        <dbReference type="EMBL" id="KAI8544019.1"/>
    </source>
</evidence>
<protein>
    <submittedName>
        <fullName evidence="1">Uncharacterized protein</fullName>
    </submittedName>
</protein>
<reference evidence="1" key="1">
    <citation type="submission" date="2022-02" db="EMBL/GenBank/DDBJ databases">
        <title>Plant Genome Project.</title>
        <authorList>
            <person name="Zhang R.-G."/>
        </authorList>
    </citation>
    <scope>NUCLEOTIDE SEQUENCE</scope>
    <source>
        <strain evidence="1">AT1</strain>
    </source>
</reference>
<accession>A0ACC0MSZ7</accession>
<proteinExistence type="predicted"/>
<evidence type="ECO:0000313" key="2">
    <source>
        <dbReference type="Proteomes" id="UP001062846"/>
    </source>
</evidence>
<gene>
    <name evidence="1" type="ORF">RHMOL_Rhmol08G0262600</name>
</gene>
<name>A0ACC0MSZ7_RHOML</name>
<organism evidence="1 2">
    <name type="scientific">Rhododendron molle</name>
    <name type="common">Chinese azalea</name>
    <name type="synonym">Azalea mollis</name>
    <dbReference type="NCBI Taxonomy" id="49168"/>
    <lineage>
        <taxon>Eukaryota</taxon>
        <taxon>Viridiplantae</taxon>
        <taxon>Streptophyta</taxon>
        <taxon>Embryophyta</taxon>
        <taxon>Tracheophyta</taxon>
        <taxon>Spermatophyta</taxon>
        <taxon>Magnoliopsida</taxon>
        <taxon>eudicotyledons</taxon>
        <taxon>Gunneridae</taxon>
        <taxon>Pentapetalae</taxon>
        <taxon>asterids</taxon>
        <taxon>Ericales</taxon>
        <taxon>Ericaceae</taxon>
        <taxon>Ericoideae</taxon>
        <taxon>Rhodoreae</taxon>
        <taxon>Rhododendron</taxon>
    </lineage>
</organism>
<keyword evidence="2" id="KW-1185">Reference proteome</keyword>
<dbReference type="Proteomes" id="UP001062846">
    <property type="component" value="Chromosome 8"/>
</dbReference>